<dbReference type="RefSeq" id="WP_377735372.1">
    <property type="nucleotide sequence ID" value="NZ_JBHSRI010000025.1"/>
</dbReference>
<accession>A0ABW1LBU7</accession>
<organism evidence="2 3">
    <name type="scientific">Paenisporosarcina macmurdoensis</name>
    <dbReference type="NCBI Taxonomy" id="212659"/>
    <lineage>
        <taxon>Bacteria</taxon>
        <taxon>Bacillati</taxon>
        <taxon>Bacillota</taxon>
        <taxon>Bacilli</taxon>
        <taxon>Bacillales</taxon>
        <taxon>Caryophanaceae</taxon>
        <taxon>Paenisporosarcina</taxon>
    </lineage>
</organism>
<reference evidence="3" key="1">
    <citation type="journal article" date="2019" name="Int. J. Syst. Evol. Microbiol.">
        <title>The Global Catalogue of Microorganisms (GCM) 10K type strain sequencing project: providing services to taxonomists for standard genome sequencing and annotation.</title>
        <authorList>
            <consortium name="The Broad Institute Genomics Platform"/>
            <consortium name="The Broad Institute Genome Sequencing Center for Infectious Disease"/>
            <person name="Wu L."/>
            <person name="Ma J."/>
        </authorList>
    </citation>
    <scope>NUCLEOTIDE SEQUENCE [LARGE SCALE GENOMIC DNA]</scope>
    <source>
        <strain evidence="3">CCUG 54527</strain>
    </source>
</reference>
<feature type="transmembrane region" description="Helical" evidence="1">
    <location>
        <begin position="29"/>
        <end position="47"/>
    </location>
</feature>
<keyword evidence="1" id="KW-1133">Transmembrane helix</keyword>
<dbReference type="Proteomes" id="UP001596170">
    <property type="component" value="Unassembled WGS sequence"/>
</dbReference>
<sequence>MNNMVLYWRLFFILVLVCLYLTDVIEKSLFFAVILGIIFFQGIPWLYEKMK</sequence>
<evidence type="ECO:0000256" key="1">
    <source>
        <dbReference type="SAM" id="Phobius"/>
    </source>
</evidence>
<name>A0ABW1LBU7_9BACL</name>
<keyword evidence="1" id="KW-0472">Membrane</keyword>
<evidence type="ECO:0000313" key="2">
    <source>
        <dbReference type="EMBL" id="MFC6040806.1"/>
    </source>
</evidence>
<keyword evidence="1" id="KW-0812">Transmembrane</keyword>
<protein>
    <submittedName>
        <fullName evidence="2">Uncharacterized protein</fullName>
    </submittedName>
</protein>
<comment type="caution">
    <text evidence="2">The sequence shown here is derived from an EMBL/GenBank/DDBJ whole genome shotgun (WGS) entry which is preliminary data.</text>
</comment>
<evidence type="ECO:0000313" key="3">
    <source>
        <dbReference type="Proteomes" id="UP001596170"/>
    </source>
</evidence>
<keyword evidence="3" id="KW-1185">Reference proteome</keyword>
<feature type="transmembrane region" description="Helical" evidence="1">
    <location>
        <begin position="6"/>
        <end position="22"/>
    </location>
</feature>
<proteinExistence type="predicted"/>
<dbReference type="EMBL" id="JBHSRI010000025">
    <property type="protein sequence ID" value="MFC6040806.1"/>
    <property type="molecule type" value="Genomic_DNA"/>
</dbReference>
<gene>
    <name evidence="2" type="ORF">ACFPYN_15365</name>
</gene>